<evidence type="ECO:0000256" key="17">
    <source>
        <dbReference type="ARBA" id="ARBA00023239"/>
    </source>
</evidence>
<evidence type="ECO:0000256" key="11">
    <source>
        <dbReference type="ARBA" id="ARBA00022842"/>
    </source>
</evidence>
<evidence type="ECO:0000256" key="12">
    <source>
        <dbReference type="ARBA" id="ARBA00022989"/>
    </source>
</evidence>
<keyword evidence="16" id="KW-0325">Glycoprotein</keyword>
<evidence type="ECO:0000259" key="21">
    <source>
        <dbReference type="PROSITE" id="PS50125"/>
    </source>
</evidence>
<dbReference type="CDD" id="cd07302">
    <property type="entry name" value="CHD"/>
    <property type="match status" value="1"/>
</dbReference>
<dbReference type="SUPFAM" id="SSF53822">
    <property type="entry name" value="Periplasmic binding protein-like I"/>
    <property type="match status" value="2"/>
</dbReference>
<dbReference type="GO" id="GO:0016020">
    <property type="term" value="C:membrane"/>
    <property type="evidence" value="ECO:0007669"/>
    <property type="project" value="UniProtKB-SubCell"/>
</dbReference>
<evidence type="ECO:0000256" key="19">
    <source>
        <dbReference type="ARBA" id="ARBA00032637"/>
    </source>
</evidence>
<dbReference type="PANTHER" id="PTHR43081">
    <property type="entry name" value="ADENYLATE CYCLASE, TERMINAL-DIFFERENTIATION SPECIFIC-RELATED"/>
    <property type="match status" value="1"/>
</dbReference>
<evidence type="ECO:0000256" key="10">
    <source>
        <dbReference type="ARBA" id="ARBA00022840"/>
    </source>
</evidence>
<dbReference type="FunFam" id="3.40.50.2300:FF:000162">
    <property type="entry name" value="Receptor-type adenylate cyclase GRESAG 4, putative"/>
    <property type="match status" value="1"/>
</dbReference>
<evidence type="ECO:0000256" key="5">
    <source>
        <dbReference type="ARBA" id="ARBA00005381"/>
    </source>
</evidence>
<dbReference type="Pfam" id="PF25495">
    <property type="entry name" value="Peripla_BP_A-cyclase_1"/>
    <property type="match status" value="1"/>
</dbReference>
<evidence type="ECO:0000313" key="23">
    <source>
        <dbReference type="Proteomes" id="UP000002316"/>
    </source>
</evidence>
<evidence type="ECO:0000256" key="18">
    <source>
        <dbReference type="ARBA" id="ARBA00032597"/>
    </source>
</evidence>
<keyword evidence="15" id="KW-0675">Receptor</keyword>
<keyword evidence="7 20" id="KW-0812">Transmembrane</keyword>
<dbReference type="GO" id="GO:0035556">
    <property type="term" value="P:intracellular signal transduction"/>
    <property type="evidence" value="ECO:0007669"/>
    <property type="project" value="InterPro"/>
</dbReference>
<sequence>MSCLRSISLSVPPHALSTFSRTGMLYVMYVLLLLMPYPLQVHGAPANINVKVLLCTWNTRVPKIFTTAVNAGFNASMESRNWTIADRVKVQVVQSSKSHKTPEEFIKDELSKETDKSGITIVFGPVGDDTTLDSISELQKHEVVAFGPMTGSGEVRRWVRELYFLRPSPTIETMVLIRHALGHLGVLRLGFMYLQGHHYGEKEYEVALRVMEEMGYKLCGVFVVLNVNDKPAPDKEFNAVFERFAATKPQAVLLFGAPKSDTGRFLRKLVADRRTSGAYVLAPSGAQVFLELMWKRVLLDSQVSPFPGKLLIAGTNPLAKNEQYVAIKRFQEVMREYLKTHTSETGITDPNYFLKHDTDGEMMVYGWAAGEVLSQALSVPEWLKDRTTFMDSLYNQRRYVIADFVIGDFGGDCEGEAAKQGAVCYCNQGGNVVYVREVEDDFSMQTPKDGTVGLAALRCNADSVTLHSPLNGLVIFFGDNTIAVKATASWLVGALRHDTGSLEYSGQLFLHAFGTTTSDSAKALKEEKKKRTVTAVFGIVTKALMKMTNTLFIDPITIEPQLNKFRRHVIHLSPTVEQQIYVLTRYLSNNSGKEANAIVCAAEAHGIMKVIRKSLEKWGGSLNISLVRRRGAALTGHLPTSGAVFVFGISASDVDVIERHLAAHSELRVLVLFSEVALLYEKFVTAFNGSAAAPRLVFATNLPHWYDNETSSPTIRKFHATVESREKWTPMTLMGFVTGTLMSLALLRVERVNMSTLANFFFVESSVNVDDMRYGVFSDSECGSGETGYGDMCRTNYGATRISVWSMARVFNASIELLAEPVTPSLKFLLEWDGLTRAQLVGIIVGSTLFVMLLAALGVFMHITLRDARDNVSAPMDPTDPVTLIFTDIENSTSQWASHPNVMADAVAAHHSLIRTLIGNYDCYEVKTIGDSFMIASKSATAAVRLARDLQRCFLNYRWGTDSIDNFYRAEEKQVAELNSKAEPPSAQLDPEVYRKLWNGLRIRAGIHTGLCDIRYDEVTKGYDYYGQTANMAARTESIANGGQVLLTRATYFSLSTAEREQLDVTALGSVPLRGVPEPVEIYQLDAVPGRTFAPLRLDHEAYVADESSDVSHTTFNDCMSISSQLGTGGESVSNVLHALLGTFTIVQRQKELTAICERWRVPLPPWKEAVWNDEYYQEAIHRLAVKVGHIVDVAAVERVGRPTESSDSSSVILISNPAVDQSTEDLEGDAFECGWEEKGKQ</sequence>
<keyword evidence="10" id="KW-0067">ATP-binding</keyword>
<dbReference type="PANTHER" id="PTHR43081:SF1">
    <property type="entry name" value="ADENYLATE CYCLASE, TERMINAL-DIFFERENTIATION SPECIFIC"/>
    <property type="match status" value="1"/>
</dbReference>
<keyword evidence="11" id="KW-0460">Magnesium</keyword>
<dbReference type="GO" id="GO:0006171">
    <property type="term" value="P:cAMP biosynthetic process"/>
    <property type="evidence" value="ECO:0007669"/>
    <property type="project" value="UniProtKB-KW"/>
</dbReference>
<dbReference type="InterPro" id="IPR057398">
    <property type="entry name" value="GRESAG4.1/3_peripasmic_2"/>
</dbReference>
<dbReference type="Pfam" id="PF25493">
    <property type="entry name" value="Peripla_BP_A-cyclase"/>
    <property type="match status" value="1"/>
</dbReference>
<comment type="catalytic activity">
    <reaction evidence="1">
        <text>ATP = 3',5'-cyclic AMP + diphosphate</text>
        <dbReference type="Rhea" id="RHEA:15389"/>
        <dbReference type="ChEBI" id="CHEBI:30616"/>
        <dbReference type="ChEBI" id="CHEBI:33019"/>
        <dbReference type="ChEBI" id="CHEBI:58165"/>
        <dbReference type="EC" id="4.6.1.1"/>
    </reaction>
</comment>
<feature type="transmembrane region" description="Helical" evidence="20">
    <location>
        <begin position="840"/>
        <end position="863"/>
    </location>
</feature>
<comment type="similarity">
    <text evidence="5">Belongs to the adenylyl cyclase class-3 family.</text>
</comment>
<proteinExistence type="inferred from homology"/>
<name>C9ZZQ4_TRYB9</name>
<evidence type="ECO:0000256" key="7">
    <source>
        <dbReference type="ARBA" id="ARBA00022692"/>
    </source>
</evidence>
<evidence type="ECO:0000256" key="1">
    <source>
        <dbReference type="ARBA" id="ARBA00001593"/>
    </source>
</evidence>
<evidence type="ECO:0000256" key="8">
    <source>
        <dbReference type="ARBA" id="ARBA00022723"/>
    </source>
</evidence>
<dbReference type="EC" id="4.6.1.1" evidence="6"/>
<protein>
    <recommendedName>
        <fullName evidence="6">adenylate cyclase</fullName>
        <ecNumber evidence="6">4.6.1.1</ecNumber>
    </recommendedName>
    <alternativeName>
        <fullName evidence="18">ATP pyrophosphate-lyase</fullName>
    </alternativeName>
    <alternativeName>
        <fullName evidence="19">Adenylyl cyclase</fullName>
    </alternativeName>
</protein>
<organism evidence="22 23">
    <name type="scientific">Trypanosoma brucei gambiense (strain MHOM/CI/86/DAL972)</name>
    <dbReference type="NCBI Taxonomy" id="679716"/>
    <lineage>
        <taxon>Eukaryota</taxon>
        <taxon>Discoba</taxon>
        <taxon>Euglenozoa</taxon>
        <taxon>Kinetoplastea</taxon>
        <taxon>Metakinetoplastina</taxon>
        <taxon>Trypanosomatida</taxon>
        <taxon>Trypanosomatidae</taxon>
        <taxon>Trypanosoma</taxon>
    </lineage>
</organism>
<feature type="transmembrane region" description="Helical" evidence="20">
    <location>
        <begin position="728"/>
        <end position="747"/>
    </location>
</feature>
<accession>C9ZZQ4</accession>
<evidence type="ECO:0000256" key="4">
    <source>
        <dbReference type="ARBA" id="ARBA00004141"/>
    </source>
</evidence>
<keyword evidence="12 20" id="KW-1133">Transmembrane helix</keyword>
<keyword evidence="17 22" id="KW-0456">Lyase</keyword>
<keyword evidence="13" id="KW-0115">cAMP biosynthesis</keyword>
<comment type="subcellular location">
    <subcellularLocation>
        <location evidence="4">Membrane</location>
        <topology evidence="4">Multi-pass membrane protein</topology>
    </subcellularLocation>
</comment>
<dbReference type="AlphaFoldDB" id="C9ZZQ4"/>
<dbReference type="GO" id="GO:0046872">
    <property type="term" value="F:metal ion binding"/>
    <property type="evidence" value="ECO:0007669"/>
    <property type="project" value="UniProtKB-KW"/>
</dbReference>
<dbReference type="VEuPathDB" id="TriTrypDB:Tbg972.9.9790"/>
<dbReference type="InterPro" id="IPR029787">
    <property type="entry name" value="Nucleotide_cyclase"/>
</dbReference>
<evidence type="ECO:0000256" key="3">
    <source>
        <dbReference type="ARBA" id="ARBA00002708"/>
    </source>
</evidence>
<dbReference type="GeneID" id="23861051"/>
<dbReference type="InterPro" id="IPR057399">
    <property type="entry name" value="GRESAG4.1/3_peripasmic_1"/>
</dbReference>
<evidence type="ECO:0000256" key="9">
    <source>
        <dbReference type="ARBA" id="ARBA00022741"/>
    </source>
</evidence>
<evidence type="ECO:0000313" key="22">
    <source>
        <dbReference type="EMBL" id="CBH14903.1"/>
    </source>
</evidence>
<dbReference type="EMBL" id="FN554972">
    <property type="protein sequence ID" value="CBH14903.1"/>
    <property type="molecule type" value="Genomic_DNA"/>
</dbReference>
<dbReference type="Gene3D" id="3.30.70.1230">
    <property type="entry name" value="Nucleotide cyclase"/>
    <property type="match status" value="1"/>
</dbReference>
<dbReference type="KEGG" id="tbg:TbgDal_IX9790"/>
<dbReference type="Gene3D" id="3.40.50.2300">
    <property type="match status" value="2"/>
</dbReference>
<dbReference type="Pfam" id="PF00211">
    <property type="entry name" value="Guanylate_cyc"/>
    <property type="match status" value="1"/>
</dbReference>
<dbReference type="PROSITE" id="PS50125">
    <property type="entry name" value="GUANYLATE_CYCLASE_2"/>
    <property type="match status" value="1"/>
</dbReference>
<dbReference type="SUPFAM" id="SSF55073">
    <property type="entry name" value="Nucleotide cyclase"/>
    <property type="match status" value="1"/>
</dbReference>
<evidence type="ECO:0000256" key="13">
    <source>
        <dbReference type="ARBA" id="ARBA00022998"/>
    </source>
</evidence>
<reference evidence="23" key="1">
    <citation type="journal article" date="2010" name="PLoS Negl. Trop. Dis.">
        <title>The genome sequence of Trypanosoma brucei gambiense, causative agent of chronic human african trypanosomiasis.</title>
        <authorList>
            <person name="Jackson A.P."/>
            <person name="Sanders M."/>
            <person name="Berry A."/>
            <person name="McQuillan J."/>
            <person name="Aslett M.A."/>
            <person name="Quail M.A."/>
            <person name="Chukualim B."/>
            <person name="Capewell P."/>
            <person name="MacLeod A."/>
            <person name="Melville S.E."/>
            <person name="Gibson W."/>
            <person name="Barry J.D."/>
            <person name="Berriman M."/>
            <person name="Hertz-Fowler C."/>
        </authorList>
    </citation>
    <scope>NUCLEOTIDE SEQUENCE [LARGE SCALE GENOMIC DNA]</scope>
    <source>
        <strain evidence="23">MHOM/CI/86/DAL972</strain>
    </source>
</reference>
<dbReference type="RefSeq" id="XP_011777169.1">
    <property type="nucleotide sequence ID" value="XM_011778867.1"/>
</dbReference>
<dbReference type="GO" id="GO:0005524">
    <property type="term" value="F:ATP binding"/>
    <property type="evidence" value="ECO:0007669"/>
    <property type="project" value="UniProtKB-KW"/>
</dbReference>
<evidence type="ECO:0000256" key="20">
    <source>
        <dbReference type="SAM" id="Phobius"/>
    </source>
</evidence>
<dbReference type="FunFam" id="3.30.70.1230:FF:000022">
    <property type="entry name" value="Receptor-type adenylate cyclase GRESAG 4, putative"/>
    <property type="match status" value="1"/>
</dbReference>
<keyword evidence="8" id="KW-0479">Metal-binding</keyword>
<evidence type="ECO:0000256" key="15">
    <source>
        <dbReference type="ARBA" id="ARBA00023170"/>
    </source>
</evidence>
<feature type="domain" description="Guanylate cyclase" evidence="21">
    <location>
        <begin position="883"/>
        <end position="1037"/>
    </location>
</feature>
<dbReference type="InterPro" id="IPR050697">
    <property type="entry name" value="Adenylyl/Guanylyl_Cyclase_3/4"/>
</dbReference>
<gene>
    <name evidence="22" type="ORF">TbgDal_IX9790</name>
</gene>
<dbReference type="InterPro" id="IPR001054">
    <property type="entry name" value="A/G_cyclase"/>
</dbReference>
<comment type="cofactor">
    <cofactor evidence="2">
        <name>Mg(2+)</name>
        <dbReference type="ChEBI" id="CHEBI:18420"/>
    </cofactor>
</comment>
<comment type="function">
    <text evidence="3">Could act as a receptor for an unknown ligand.</text>
</comment>
<dbReference type="GO" id="GO:0004016">
    <property type="term" value="F:adenylate cyclase activity"/>
    <property type="evidence" value="ECO:0007669"/>
    <property type="project" value="UniProtKB-EC"/>
</dbReference>
<dbReference type="InterPro" id="IPR028082">
    <property type="entry name" value="Peripla_BP_I"/>
</dbReference>
<keyword evidence="14 20" id="KW-0472">Membrane</keyword>
<evidence type="ECO:0000256" key="16">
    <source>
        <dbReference type="ARBA" id="ARBA00023180"/>
    </source>
</evidence>
<evidence type="ECO:0000256" key="14">
    <source>
        <dbReference type="ARBA" id="ARBA00023136"/>
    </source>
</evidence>
<evidence type="ECO:0000256" key="2">
    <source>
        <dbReference type="ARBA" id="ARBA00001946"/>
    </source>
</evidence>
<evidence type="ECO:0000256" key="6">
    <source>
        <dbReference type="ARBA" id="ARBA00012201"/>
    </source>
</evidence>
<dbReference type="Proteomes" id="UP000002316">
    <property type="component" value="Chromosome 9"/>
</dbReference>
<keyword evidence="9" id="KW-0547">Nucleotide-binding</keyword>
<dbReference type="SMART" id="SM00044">
    <property type="entry name" value="CYCc"/>
    <property type="match status" value="1"/>
</dbReference>